<dbReference type="GO" id="GO:0000166">
    <property type="term" value="F:nucleotide binding"/>
    <property type="evidence" value="ECO:0007669"/>
    <property type="project" value="UniProtKB-KW"/>
</dbReference>
<dbReference type="GO" id="GO:0006952">
    <property type="term" value="P:defense response"/>
    <property type="evidence" value="ECO:0007669"/>
    <property type="project" value="UniProtKB-KW"/>
</dbReference>
<evidence type="ECO:0000256" key="3">
    <source>
        <dbReference type="ARBA" id="ARBA00022737"/>
    </source>
</evidence>
<feature type="domain" description="Disease resistance N-terminal" evidence="6">
    <location>
        <begin position="11"/>
        <end position="93"/>
    </location>
</feature>
<dbReference type="AlphaFoldDB" id="B9FZM8"/>
<evidence type="ECO:0000256" key="1">
    <source>
        <dbReference type="ARBA" id="ARBA00008894"/>
    </source>
</evidence>
<dbReference type="InterPro" id="IPR041118">
    <property type="entry name" value="Rx_N"/>
</dbReference>
<dbReference type="Gene3D" id="1.20.5.4130">
    <property type="match status" value="2"/>
</dbReference>
<proteinExistence type="inferred from homology"/>
<keyword evidence="4" id="KW-0547">Nucleotide-binding</keyword>
<reference evidence="7" key="1">
    <citation type="journal article" date="2005" name="PLoS Biol.">
        <title>The genomes of Oryza sativa: a history of duplications.</title>
        <authorList>
            <person name="Yu J."/>
            <person name="Wang J."/>
            <person name="Lin W."/>
            <person name="Li S."/>
            <person name="Li H."/>
            <person name="Zhou J."/>
            <person name="Ni P."/>
            <person name="Dong W."/>
            <person name="Hu S."/>
            <person name="Zeng C."/>
            <person name="Zhang J."/>
            <person name="Zhang Y."/>
            <person name="Li R."/>
            <person name="Xu Z."/>
            <person name="Li S."/>
            <person name="Li X."/>
            <person name="Zheng H."/>
            <person name="Cong L."/>
            <person name="Lin L."/>
            <person name="Yin J."/>
            <person name="Geng J."/>
            <person name="Li G."/>
            <person name="Shi J."/>
            <person name="Liu J."/>
            <person name="Lv H."/>
            <person name="Li J."/>
            <person name="Wang J."/>
            <person name="Deng Y."/>
            <person name="Ran L."/>
            <person name="Shi X."/>
            <person name="Wang X."/>
            <person name="Wu Q."/>
            <person name="Li C."/>
            <person name="Ren X."/>
            <person name="Wang J."/>
            <person name="Wang X."/>
            <person name="Li D."/>
            <person name="Liu D."/>
            <person name="Zhang X."/>
            <person name="Ji Z."/>
            <person name="Zhao W."/>
            <person name="Sun Y."/>
            <person name="Zhang Z."/>
            <person name="Bao J."/>
            <person name="Han Y."/>
            <person name="Dong L."/>
            <person name="Ji J."/>
            <person name="Chen P."/>
            <person name="Wu S."/>
            <person name="Liu J."/>
            <person name="Xiao Y."/>
            <person name="Bu D."/>
            <person name="Tan J."/>
            <person name="Yang L."/>
            <person name="Ye C."/>
            <person name="Zhang J."/>
            <person name="Xu J."/>
            <person name="Zhou Y."/>
            <person name="Yu Y."/>
            <person name="Zhang B."/>
            <person name="Zhuang S."/>
            <person name="Wei H."/>
            <person name="Liu B."/>
            <person name="Lei M."/>
            <person name="Yu H."/>
            <person name="Li Y."/>
            <person name="Xu H."/>
            <person name="Wei S."/>
            <person name="He X."/>
            <person name="Fang L."/>
            <person name="Zhang Z."/>
            <person name="Zhang Y."/>
            <person name="Huang X."/>
            <person name="Su Z."/>
            <person name="Tong W."/>
            <person name="Li J."/>
            <person name="Tong Z."/>
            <person name="Li S."/>
            <person name="Ye J."/>
            <person name="Wang L."/>
            <person name="Fang L."/>
            <person name="Lei T."/>
            <person name="Chen C."/>
            <person name="Chen H."/>
            <person name="Xu Z."/>
            <person name="Li H."/>
            <person name="Huang H."/>
            <person name="Zhang F."/>
            <person name="Xu H."/>
            <person name="Li N."/>
            <person name="Zhao C."/>
            <person name="Li S."/>
            <person name="Dong L."/>
            <person name="Huang Y."/>
            <person name="Li L."/>
            <person name="Xi Y."/>
            <person name="Qi Q."/>
            <person name="Li W."/>
            <person name="Zhang B."/>
            <person name="Hu W."/>
            <person name="Zhang Y."/>
            <person name="Tian X."/>
            <person name="Jiao Y."/>
            <person name="Liang X."/>
            <person name="Jin J."/>
            <person name="Gao L."/>
            <person name="Zheng W."/>
            <person name="Hao B."/>
            <person name="Liu S."/>
            <person name="Wang W."/>
            <person name="Yuan L."/>
            <person name="Cao M."/>
            <person name="McDermott J."/>
            <person name="Samudrala R."/>
            <person name="Wang J."/>
            <person name="Wong G.K."/>
            <person name="Yang H."/>
        </authorList>
    </citation>
    <scope>NUCLEOTIDE SEQUENCE [LARGE SCALE GENOMIC DNA]</scope>
</reference>
<feature type="domain" description="Disease resistance N-terminal" evidence="6">
    <location>
        <begin position="142"/>
        <end position="224"/>
    </location>
</feature>
<keyword evidence="3" id="KW-0677">Repeat</keyword>
<evidence type="ECO:0000259" key="6">
    <source>
        <dbReference type="Pfam" id="PF18052"/>
    </source>
</evidence>
<evidence type="ECO:0000256" key="4">
    <source>
        <dbReference type="ARBA" id="ARBA00022741"/>
    </source>
</evidence>
<protein>
    <recommendedName>
        <fullName evidence="6">Disease resistance N-terminal domain-containing protein</fullName>
    </recommendedName>
</protein>
<dbReference type="PANTHER" id="PTHR19338:SF36">
    <property type="entry name" value="OS10G0132500 PROTEIN"/>
    <property type="match status" value="1"/>
</dbReference>
<gene>
    <name evidence="7" type="ORF">OsJ_26448</name>
</gene>
<dbReference type="EMBL" id="CM000145">
    <property type="protein sequence ID" value="EEE68245.1"/>
    <property type="molecule type" value="Genomic_DNA"/>
</dbReference>
<reference evidence="7" key="2">
    <citation type="submission" date="2008-12" db="EMBL/GenBank/DDBJ databases">
        <title>Improved gene annotation of the rice (Oryza sativa) genomes.</title>
        <authorList>
            <person name="Wang J."/>
            <person name="Li R."/>
            <person name="Fan W."/>
            <person name="Huang Q."/>
            <person name="Zhang J."/>
            <person name="Zhou Y."/>
            <person name="Hu Y."/>
            <person name="Zi S."/>
            <person name="Li J."/>
            <person name="Ni P."/>
            <person name="Zheng H."/>
            <person name="Zhang Y."/>
            <person name="Zhao M."/>
            <person name="Hao Q."/>
            <person name="McDermott J."/>
            <person name="Samudrala R."/>
            <person name="Kristiansen K."/>
            <person name="Wong G.K.-S."/>
        </authorList>
    </citation>
    <scope>NUCLEOTIDE SEQUENCE</scope>
</reference>
<comment type="similarity">
    <text evidence="1">Belongs to the disease resistance NB-LRR family.</text>
</comment>
<evidence type="ECO:0000256" key="2">
    <source>
        <dbReference type="ARBA" id="ARBA00022614"/>
    </source>
</evidence>
<sequence length="303" mass="34193">MAVYSVATGALAPVLSKLSALLGDEHLDLAERTRSDAMFIRSQLEAVHSLLLPRISWGMTGEEVDALCKDELMAEVRELSYDMDDAIDEFFLEEPMAGGDGGPFDELKTRVEDVSKRFSDSRRARRWRAAPMAVYSVATGALAPVLSKLSALLGDEHLDLAERTRSDAMFIRSQLEAVHSLLLPRISWGMTGEEVDALCKDELMAEVRELSYDMDDAIDEFFLEEPMAGGDGGPFDELKTRVEDVSKRFSDSRRWRPPDDTYDVHSVYHYIQSFIFLPMYILALSVELAELEARRERVKQNIE</sequence>
<evidence type="ECO:0000313" key="7">
    <source>
        <dbReference type="EMBL" id="EEE68245.1"/>
    </source>
</evidence>
<name>B9FZM8_ORYSJ</name>
<dbReference type="Proteomes" id="UP000007752">
    <property type="component" value="Chromosome 8"/>
</dbReference>
<accession>B9FZM8</accession>
<organism evidence="7">
    <name type="scientific">Oryza sativa subsp. japonica</name>
    <name type="common">Rice</name>
    <dbReference type="NCBI Taxonomy" id="39947"/>
    <lineage>
        <taxon>Eukaryota</taxon>
        <taxon>Viridiplantae</taxon>
        <taxon>Streptophyta</taxon>
        <taxon>Embryophyta</taxon>
        <taxon>Tracheophyta</taxon>
        <taxon>Spermatophyta</taxon>
        <taxon>Magnoliopsida</taxon>
        <taxon>Liliopsida</taxon>
        <taxon>Poales</taxon>
        <taxon>Poaceae</taxon>
        <taxon>BOP clade</taxon>
        <taxon>Oryzoideae</taxon>
        <taxon>Oryzeae</taxon>
        <taxon>Oryzinae</taxon>
        <taxon>Oryza</taxon>
        <taxon>Oryza sativa</taxon>
    </lineage>
</organism>
<evidence type="ECO:0000256" key="5">
    <source>
        <dbReference type="ARBA" id="ARBA00022821"/>
    </source>
</evidence>
<keyword evidence="5" id="KW-0611">Plant defense</keyword>
<dbReference type="Pfam" id="PF18052">
    <property type="entry name" value="Rx_N"/>
    <property type="match status" value="2"/>
</dbReference>
<dbReference type="PANTHER" id="PTHR19338">
    <property type="entry name" value="TRANSLOCASE OF INNER MITOCHONDRIAL MEMBRANE 13 HOMOLOG"/>
    <property type="match status" value="1"/>
</dbReference>
<keyword evidence="2" id="KW-0433">Leucine-rich repeat</keyword>